<accession>A0A8S9ZQY1</accession>
<feature type="transmembrane region" description="Helical" evidence="5">
    <location>
        <begin position="391"/>
        <end position="411"/>
    </location>
</feature>
<dbReference type="PROSITE" id="PS50801">
    <property type="entry name" value="STAS"/>
    <property type="match status" value="1"/>
</dbReference>
<dbReference type="Pfam" id="PF01740">
    <property type="entry name" value="STAS"/>
    <property type="match status" value="1"/>
</dbReference>
<evidence type="ECO:0000256" key="3">
    <source>
        <dbReference type="ARBA" id="ARBA00022989"/>
    </source>
</evidence>
<feature type="transmembrane region" description="Helical" evidence="5">
    <location>
        <begin position="431"/>
        <end position="450"/>
    </location>
</feature>
<feature type="transmembrane region" description="Helical" evidence="5">
    <location>
        <begin position="341"/>
        <end position="363"/>
    </location>
</feature>
<dbReference type="SUPFAM" id="SSF52091">
    <property type="entry name" value="SpoIIaa-like"/>
    <property type="match status" value="1"/>
</dbReference>
<dbReference type="InterPro" id="IPR002645">
    <property type="entry name" value="STAS_dom"/>
</dbReference>
<dbReference type="InterPro" id="IPR036513">
    <property type="entry name" value="STAS_dom_sf"/>
</dbReference>
<comment type="caution">
    <text evidence="7">The sequence shown here is derived from an EMBL/GenBank/DDBJ whole genome shotgun (WGS) entry which is preliminary data.</text>
</comment>
<dbReference type="GO" id="GO:0055085">
    <property type="term" value="P:transmembrane transport"/>
    <property type="evidence" value="ECO:0007669"/>
    <property type="project" value="InterPro"/>
</dbReference>
<feature type="transmembrane region" description="Helical" evidence="5">
    <location>
        <begin position="470"/>
        <end position="503"/>
    </location>
</feature>
<dbReference type="OrthoDB" id="288203at2759"/>
<reference evidence="7" key="1">
    <citation type="journal article" date="2020" name="Ecol. Evol.">
        <title>Genome structure and content of the rice root-knot nematode (Meloidogyne graminicola).</title>
        <authorList>
            <person name="Phan N.T."/>
            <person name="Danchin E.G.J."/>
            <person name="Klopp C."/>
            <person name="Perfus-Barbeoch L."/>
            <person name="Kozlowski D.K."/>
            <person name="Koutsovoulos G.D."/>
            <person name="Lopez-Roques C."/>
            <person name="Bouchez O."/>
            <person name="Zahm M."/>
            <person name="Besnard G."/>
            <person name="Bellafiore S."/>
        </authorList>
    </citation>
    <scope>NUCLEOTIDE SEQUENCE</scope>
    <source>
        <strain evidence="7">VN-18</strain>
    </source>
</reference>
<evidence type="ECO:0000256" key="4">
    <source>
        <dbReference type="ARBA" id="ARBA00023136"/>
    </source>
</evidence>
<evidence type="ECO:0000313" key="7">
    <source>
        <dbReference type="EMBL" id="KAF7635583.1"/>
    </source>
</evidence>
<dbReference type="GO" id="GO:0016020">
    <property type="term" value="C:membrane"/>
    <property type="evidence" value="ECO:0007669"/>
    <property type="project" value="UniProtKB-SubCell"/>
</dbReference>
<evidence type="ECO:0000256" key="2">
    <source>
        <dbReference type="ARBA" id="ARBA00022692"/>
    </source>
</evidence>
<evidence type="ECO:0000256" key="1">
    <source>
        <dbReference type="ARBA" id="ARBA00004141"/>
    </source>
</evidence>
<dbReference type="Pfam" id="PF00916">
    <property type="entry name" value="Sulfate_transp"/>
    <property type="match status" value="1"/>
</dbReference>
<dbReference type="Proteomes" id="UP000605970">
    <property type="component" value="Unassembled WGS sequence"/>
</dbReference>
<dbReference type="EMBL" id="JABEBT010000040">
    <property type="protein sequence ID" value="KAF7635583.1"/>
    <property type="molecule type" value="Genomic_DNA"/>
</dbReference>
<keyword evidence="4 5" id="KW-0472">Membrane</keyword>
<feature type="transmembrane region" description="Helical" evidence="5">
    <location>
        <begin position="167"/>
        <end position="183"/>
    </location>
</feature>
<feature type="transmembrane region" description="Helical" evidence="5">
    <location>
        <begin position="288"/>
        <end position="306"/>
    </location>
</feature>
<proteinExistence type="predicted"/>
<feature type="transmembrane region" description="Helical" evidence="5">
    <location>
        <begin position="137"/>
        <end position="160"/>
    </location>
</feature>
<dbReference type="InterPro" id="IPR011547">
    <property type="entry name" value="SLC26A/SulP_dom"/>
</dbReference>
<keyword evidence="2 5" id="KW-0812">Transmembrane</keyword>
<feature type="transmembrane region" description="Helical" evidence="5">
    <location>
        <begin position="104"/>
        <end position="125"/>
    </location>
</feature>
<organism evidence="7 8">
    <name type="scientific">Meloidogyne graminicola</name>
    <dbReference type="NCBI Taxonomy" id="189291"/>
    <lineage>
        <taxon>Eukaryota</taxon>
        <taxon>Metazoa</taxon>
        <taxon>Ecdysozoa</taxon>
        <taxon>Nematoda</taxon>
        <taxon>Chromadorea</taxon>
        <taxon>Rhabditida</taxon>
        <taxon>Tylenchina</taxon>
        <taxon>Tylenchomorpha</taxon>
        <taxon>Tylenchoidea</taxon>
        <taxon>Meloidogynidae</taxon>
        <taxon>Meloidogyninae</taxon>
        <taxon>Meloidogyne</taxon>
    </lineage>
</organism>
<protein>
    <submittedName>
        <fullName evidence="7">STAS domain-containing protein</fullName>
    </submittedName>
</protein>
<keyword evidence="3 5" id="KW-1133">Transmembrane helix</keyword>
<dbReference type="InterPro" id="IPR001902">
    <property type="entry name" value="SLC26A/SulP_fam"/>
</dbReference>
<keyword evidence="8" id="KW-1185">Reference proteome</keyword>
<dbReference type="Gene3D" id="3.30.750.24">
    <property type="entry name" value="STAS domain"/>
    <property type="match status" value="1"/>
</dbReference>
<gene>
    <name evidence="7" type="ORF">Mgra_00004971</name>
</gene>
<evidence type="ECO:0000256" key="5">
    <source>
        <dbReference type="SAM" id="Phobius"/>
    </source>
</evidence>
<dbReference type="PANTHER" id="PTHR11814">
    <property type="entry name" value="SULFATE TRANSPORTER"/>
    <property type="match status" value="1"/>
</dbReference>
<evidence type="ECO:0000259" key="6">
    <source>
        <dbReference type="PROSITE" id="PS50801"/>
    </source>
</evidence>
<feature type="domain" description="STAS" evidence="6">
    <location>
        <begin position="592"/>
        <end position="743"/>
    </location>
</feature>
<dbReference type="AlphaFoldDB" id="A0A8S9ZQY1"/>
<sequence length="836" mass="94651">MSFLTKKNTSVPINLDQHSPTTTIDIPFDQHLNNDLTYNNLNNSSLLLNNTQQTFPTTPSQQQQQLGNVRNIYINQQEFDQLFQFIPPKKFSWQRFFKNFCSDYFQCFCSFSDFLHFLLSFLPIFDWLPSYSFKENFAGDLIAGITVGVVHIPQAIAYAILAGLEPIYGLYTSFFSVLFYSIFGTSKHVSIGPFAILALMTGISCRNIYIQIDKEFFEAEIKLLDDASHVAGGEVNDLLSLTNMTKLIPRIEVEYSELVQTITLTVGLIQFAMAILRVEFLASYLSDQLVNGFCTGAAVHIFLNLIQKLSQINLIVLCLIISGFAFLYLGKDIFGSKFGRFLPFVIPFELLLVIIATTVSSLANLKDNFNITVLNNVPTGLPLARLPRLNLLPYVFYDALEIAFVSVALHLSMCKVFNRRMGTKTNNNVELYALGLVDSLSSFFIVYPVTSVLGRSMLSVESGGRTQFSGLITVLLLLIVILWLGPVLSSLPVCILAVIIIFSMKCAFEKIPREFLHLWRVSKIDFFIWLVTIFATILLNVMQGLALSVTFALLTTIFRIQWPRWHLLSNLTGTENYRDSGRYKRFSPCGHGIKIFRFDAPLLFTNVDHFAKSAIEAIITEYPSIPSNNIINNSDKQLINNDNIRKINFKTFSSICFVYLLERRIKSSGVKSLIVDCTGFTFVDYSSINALADLYHQLYELNINVLFAGAKAPVRDMLEACNFFNSVPKEQFYPTIHDSVLAASMKKKWQKRRTRGVGCHSELSLKKISGQDDTNSLCVGENELYQWSFKQSTDEIIKEEEEETENEELNELRRNGGDNLIVKFGLGSGERIEENN</sequence>
<feature type="transmembrane region" description="Helical" evidence="5">
    <location>
        <begin position="524"/>
        <end position="554"/>
    </location>
</feature>
<dbReference type="CDD" id="cd07042">
    <property type="entry name" value="STAS_SulP_like_sulfate_transporter"/>
    <property type="match status" value="1"/>
</dbReference>
<comment type="subcellular location">
    <subcellularLocation>
        <location evidence="1">Membrane</location>
        <topology evidence="1">Multi-pass membrane protein</topology>
    </subcellularLocation>
</comment>
<feature type="transmembrane region" description="Helical" evidence="5">
    <location>
        <begin position="312"/>
        <end position="329"/>
    </location>
</feature>
<evidence type="ECO:0000313" key="8">
    <source>
        <dbReference type="Proteomes" id="UP000605970"/>
    </source>
</evidence>
<name>A0A8S9ZQY1_9BILA</name>